<dbReference type="AlphaFoldDB" id="A0A1F4T451"/>
<protein>
    <submittedName>
        <fullName evidence="1">Uncharacterized protein</fullName>
    </submittedName>
</protein>
<accession>A0A1F4T451</accession>
<name>A0A1F4T451_UNCSA</name>
<proteinExistence type="predicted"/>
<dbReference type="Proteomes" id="UP000178602">
    <property type="component" value="Unassembled WGS sequence"/>
</dbReference>
<organism evidence="1 2">
    <name type="scientific">candidate division WOR-1 bacterium RIFOXYC12_FULL_54_18</name>
    <dbReference type="NCBI Taxonomy" id="1802584"/>
    <lineage>
        <taxon>Bacteria</taxon>
        <taxon>Bacillati</taxon>
        <taxon>Saganbacteria</taxon>
    </lineage>
</organism>
<comment type="caution">
    <text evidence="1">The sequence shown here is derived from an EMBL/GenBank/DDBJ whole genome shotgun (WGS) entry which is preliminary data.</text>
</comment>
<gene>
    <name evidence="1" type="ORF">A3K49_00590</name>
</gene>
<evidence type="ECO:0000313" key="2">
    <source>
        <dbReference type="Proteomes" id="UP000178602"/>
    </source>
</evidence>
<sequence>MTNRVQFLLPRLHQYSERELLSASRAASDLLRRRQSKALAYDPAGEPAFEQAKRVVVMSLAAQNKFDHIFTTQGLDTSLNAFDNYQKYAQLLAGYPDPLKNLPGGLQFNLVAGFNSLEIEQVGTGLRLNAMQQVHPIDPSDEFINLKVLACAQALTNFMYQWCIDLAGNRPRNYQEVYIDRPVGLGSDQVRKLMYPYQTNLAYHSEYFPPVLYFTTNSLIVNPPLTLPFRIKIPY</sequence>
<reference evidence="1 2" key="1">
    <citation type="journal article" date="2016" name="Nat. Commun.">
        <title>Thousands of microbial genomes shed light on interconnected biogeochemical processes in an aquifer system.</title>
        <authorList>
            <person name="Anantharaman K."/>
            <person name="Brown C.T."/>
            <person name="Hug L.A."/>
            <person name="Sharon I."/>
            <person name="Castelle C.J."/>
            <person name="Probst A.J."/>
            <person name="Thomas B.C."/>
            <person name="Singh A."/>
            <person name="Wilkins M.J."/>
            <person name="Karaoz U."/>
            <person name="Brodie E.L."/>
            <person name="Williams K.H."/>
            <person name="Hubbard S.S."/>
            <person name="Banfield J.F."/>
        </authorList>
    </citation>
    <scope>NUCLEOTIDE SEQUENCE [LARGE SCALE GENOMIC DNA]</scope>
</reference>
<dbReference type="EMBL" id="MEUG01000001">
    <property type="protein sequence ID" value="OGC27512.1"/>
    <property type="molecule type" value="Genomic_DNA"/>
</dbReference>
<evidence type="ECO:0000313" key="1">
    <source>
        <dbReference type="EMBL" id="OGC27512.1"/>
    </source>
</evidence>